<dbReference type="EMBL" id="NMTY01000024">
    <property type="protein sequence ID" value="PDX80753.1"/>
    <property type="molecule type" value="Genomic_DNA"/>
</dbReference>
<gene>
    <name evidence="1" type="ORF">CGS58_09595</name>
</gene>
<reference evidence="1 2" key="1">
    <citation type="journal article" date="2017" name="Front. Microbiol.">
        <title>New Insights into the Diversity of the Genus Faecalibacterium.</title>
        <authorList>
            <person name="Benevides L."/>
            <person name="Burman S."/>
            <person name="Martin R."/>
            <person name="Robert V."/>
            <person name="Thomas M."/>
            <person name="Miquel S."/>
            <person name="Chain F."/>
            <person name="Sokol H."/>
            <person name="Bermudez-Humaran L.G."/>
            <person name="Morrison M."/>
            <person name="Langella P."/>
            <person name="Azevedo V.A."/>
            <person name="Chatel J.M."/>
            <person name="Soares S."/>
        </authorList>
    </citation>
    <scope>NUCLEOTIDE SEQUENCE [LARGE SCALE GENOMIC DNA]</scope>
    <source>
        <strain evidence="1 2">CNCM I 4575</strain>
    </source>
</reference>
<sequence>MEDSVLKYDLFQKAYKKLKSTAYYDKTNLHLRDRIAEAENTLNITIEERLKDLHQAFVASDSTKWKRKKRYFGKHFLSSASEKDYGYKGRKELFGRNKRRFD</sequence>
<dbReference type="Proteomes" id="UP000220005">
    <property type="component" value="Unassembled WGS sequence"/>
</dbReference>
<name>A0A2A7ANW7_9FIRM</name>
<evidence type="ECO:0000313" key="2">
    <source>
        <dbReference type="Proteomes" id="UP000220005"/>
    </source>
</evidence>
<evidence type="ECO:0000313" key="1">
    <source>
        <dbReference type="EMBL" id="PDX80753.1"/>
    </source>
</evidence>
<organism evidence="1 2">
    <name type="scientific">Faecalibacterium prausnitzii</name>
    <dbReference type="NCBI Taxonomy" id="853"/>
    <lineage>
        <taxon>Bacteria</taxon>
        <taxon>Bacillati</taxon>
        <taxon>Bacillota</taxon>
        <taxon>Clostridia</taxon>
        <taxon>Eubacteriales</taxon>
        <taxon>Oscillospiraceae</taxon>
        <taxon>Faecalibacterium</taxon>
    </lineage>
</organism>
<proteinExistence type="predicted"/>
<dbReference type="RefSeq" id="WP_097839695.1">
    <property type="nucleotide sequence ID" value="NZ_NMTY01000024.1"/>
</dbReference>
<comment type="caution">
    <text evidence="1">The sequence shown here is derived from an EMBL/GenBank/DDBJ whole genome shotgun (WGS) entry which is preliminary data.</text>
</comment>
<accession>A0A2A7ANW7</accession>
<protein>
    <submittedName>
        <fullName evidence="1">Uncharacterized protein</fullName>
    </submittedName>
</protein>
<dbReference type="AlphaFoldDB" id="A0A2A7ANW7"/>